<protein>
    <submittedName>
        <fullName evidence="1">Uncharacterized protein</fullName>
    </submittedName>
</protein>
<name>A0A7Y9Z8W5_9MICO</name>
<reference evidence="1 2" key="1">
    <citation type="submission" date="2020-07" db="EMBL/GenBank/DDBJ databases">
        <title>Sequencing the genomes of 1000 actinobacteria strains.</title>
        <authorList>
            <person name="Klenk H.-P."/>
        </authorList>
    </citation>
    <scope>NUCLEOTIDE SEQUENCE [LARGE SCALE GENOMIC DNA]</scope>
    <source>
        <strain evidence="1 2">DSM 19970</strain>
    </source>
</reference>
<dbReference type="RefSeq" id="WP_062074866.1">
    <property type="nucleotide sequence ID" value="NZ_BBRC01000004.1"/>
</dbReference>
<dbReference type="EMBL" id="JACBZO010000001">
    <property type="protein sequence ID" value="NYI40143.1"/>
    <property type="molecule type" value="Genomic_DNA"/>
</dbReference>
<keyword evidence="2" id="KW-1185">Reference proteome</keyword>
<sequence>MSGDGTTLTAVSVLDEPGLYSLTSLGPTTYYVDSTNPATPRYMRWRGAGISLSSPMDNRWHDLIMLGASPDDDPDDADAWEWTLKVGCYHTYITTREPDHPNGPIYWVSSRVCQEIRWLESMPPEGARTRPDAWMPQTGLIILIGVAVQRACAWAVIVPEFPGCEVEVANLDDAADALASKAAALTGRVPADFIVSVRYVSPPFDEEQR</sequence>
<gene>
    <name evidence="1" type="ORF">BKA03_000262</name>
</gene>
<evidence type="ECO:0000313" key="1">
    <source>
        <dbReference type="EMBL" id="NYI40143.1"/>
    </source>
</evidence>
<evidence type="ECO:0000313" key="2">
    <source>
        <dbReference type="Proteomes" id="UP000547973"/>
    </source>
</evidence>
<dbReference type="Proteomes" id="UP000547973">
    <property type="component" value="Unassembled WGS sequence"/>
</dbReference>
<accession>A0A7Y9Z8W5</accession>
<proteinExistence type="predicted"/>
<comment type="caution">
    <text evidence="1">The sequence shown here is derived from an EMBL/GenBank/DDBJ whole genome shotgun (WGS) entry which is preliminary data.</text>
</comment>
<dbReference type="AlphaFoldDB" id="A0A7Y9Z8W5"/>
<organism evidence="1 2">
    <name type="scientific">Demequina lutea</name>
    <dbReference type="NCBI Taxonomy" id="431489"/>
    <lineage>
        <taxon>Bacteria</taxon>
        <taxon>Bacillati</taxon>
        <taxon>Actinomycetota</taxon>
        <taxon>Actinomycetes</taxon>
        <taxon>Micrococcales</taxon>
        <taxon>Demequinaceae</taxon>
        <taxon>Demequina</taxon>
    </lineage>
</organism>